<dbReference type="EMBL" id="NBIU01000011">
    <property type="protein sequence ID" value="PZT48221.1"/>
    <property type="molecule type" value="Genomic_DNA"/>
</dbReference>
<keyword evidence="1" id="KW-1133">Transmembrane helix</keyword>
<proteinExistence type="predicted"/>
<comment type="caution">
    <text evidence="2">The sequence shown here is derived from an EMBL/GenBank/DDBJ whole genome shotgun (WGS) entry which is preliminary data.</text>
</comment>
<feature type="transmembrane region" description="Helical" evidence="1">
    <location>
        <begin position="127"/>
        <end position="149"/>
    </location>
</feature>
<dbReference type="OrthoDB" id="5327534at2"/>
<dbReference type="AlphaFoldDB" id="A0A2W6MWC7"/>
<reference evidence="2 3" key="1">
    <citation type="submission" date="2017-03" db="EMBL/GenBank/DDBJ databases">
        <title>Genomic and clinical evidence uncovers the enterohepatic species Helicobacter valdiviensis as a potential human intestinal pathogen.</title>
        <authorList>
            <person name="Fresia P."/>
            <person name="Jara R."/>
            <person name="Sierra R."/>
            <person name="Ferres I."/>
            <person name="Greif G."/>
            <person name="Iraola G."/>
            <person name="Collado L."/>
        </authorList>
    </citation>
    <scope>NUCLEOTIDE SEQUENCE [LARGE SCALE GENOMIC DNA]</scope>
    <source>
        <strain evidence="2 3">WBE14</strain>
    </source>
</reference>
<keyword evidence="3" id="KW-1185">Reference proteome</keyword>
<keyword evidence="1" id="KW-0472">Membrane</keyword>
<dbReference type="RefSeq" id="WP_111229759.1">
    <property type="nucleotide sequence ID" value="NZ_NBIU01000011.1"/>
</dbReference>
<accession>A0A2W6MWC7</accession>
<evidence type="ECO:0008006" key="4">
    <source>
        <dbReference type="Google" id="ProtNLM"/>
    </source>
</evidence>
<evidence type="ECO:0000313" key="3">
    <source>
        <dbReference type="Proteomes" id="UP000249746"/>
    </source>
</evidence>
<sequence>MQGKIIALGLISGNDGNRYTYKLEDIQNLKSMQEKLLIGAEVDFTQENGEAKSIYITKNAAPSLESFNAMLSSSEIPDLRKKAIIAYICLYIPLINAITAFVALFLFIIINKSLATLSHSKTLFRNFLIPTIIMFVGFFIAVIVAGIGFGTNSQSLAAIGMIIAIVSFVGAIWFRYQYTKELAHITNQPYFMYAFYIEVIGVLTAFLGIGYLLVIGALILRILAWVRLSEIKKVEQI</sequence>
<organism evidence="2 3">
    <name type="scientific">Helicobacter valdiviensis</name>
    <dbReference type="NCBI Taxonomy" id="1458358"/>
    <lineage>
        <taxon>Bacteria</taxon>
        <taxon>Pseudomonadati</taxon>
        <taxon>Campylobacterota</taxon>
        <taxon>Epsilonproteobacteria</taxon>
        <taxon>Campylobacterales</taxon>
        <taxon>Helicobacteraceae</taxon>
        <taxon>Helicobacter</taxon>
    </lineage>
</organism>
<dbReference type="Proteomes" id="UP000249746">
    <property type="component" value="Unassembled WGS sequence"/>
</dbReference>
<name>A0A2W6MWC7_9HELI</name>
<gene>
    <name evidence="2" type="ORF">B6S12_05230</name>
</gene>
<feature type="transmembrane region" description="Helical" evidence="1">
    <location>
        <begin position="84"/>
        <end position="107"/>
    </location>
</feature>
<evidence type="ECO:0000313" key="2">
    <source>
        <dbReference type="EMBL" id="PZT48221.1"/>
    </source>
</evidence>
<evidence type="ECO:0000256" key="1">
    <source>
        <dbReference type="SAM" id="Phobius"/>
    </source>
</evidence>
<feature type="transmembrane region" description="Helical" evidence="1">
    <location>
        <begin position="156"/>
        <end position="174"/>
    </location>
</feature>
<keyword evidence="1" id="KW-0812">Transmembrane</keyword>
<protein>
    <recommendedName>
        <fullName evidence="4">2-amino-4-hydroxy-6-hydroxymethyldihydropteridine pyrophosphokinase</fullName>
    </recommendedName>
</protein>
<feature type="transmembrane region" description="Helical" evidence="1">
    <location>
        <begin position="194"/>
        <end position="223"/>
    </location>
</feature>